<accession>A0A7W8ISX0</accession>
<gene>
    <name evidence="1" type="ORF">HNQ34_002248</name>
</gene>
<comment type="caution">
    <text evidence="1">The sequence shown here is derived from an EMBL/GenBank/DDBJ whole genome shotgun (WGS) entry which is preliminary data.</text>
</comment>
<dbReference type="Proteomes" id="UP000520011">
    <property type="component" value="Unassembled WGS sequence"/>
</dbReference>
<protein>
    <submittedName>
        <fullName evidence="1">Uncharacterized protein</fullName>
    </submittedName>
</protein>
<evidence type="ECO:0000313" key="1">
    <source>
        <dbReference type="EMBL" id="MBB5325149.1"/>
    </source>
</evidence>
<organism evidence="1 2">
    <name type="scientific">Anoxybacteroides tepidamans</name>
    <dbReference type="NCBI Taxonomy" id="265948"/>
    <lineage>
        <taxon>Bacteria</taxon>
        <taxon>Bacillati</taxon>
        <taxon>Bacillota</taxon>
        <taxon>Bacilli</taxon>
        <taxon>Bacillales</taxon>
        <taxon>Anoxybacillaceae</taxon>
        <taxon>Anoxybacteroides</taxon>
    </lineage>
</organism>
<proteinExistence type="predicted"/>
<name>A0A7W8ISX0_9BACL</name>
<dbReference type="RefSeq" id="WP_183254441.1">
    <property type="nucleotide sequence ID" value="NZ_JACHEP010000012.1"/>
</dbReference>
<dbReference type="EMBL" id="JACHEP010000012">
    <property type="protein sequence ID" value="MBB5325149.1"/>
    <property type="molecule type" value="Genomic_DNA"/>
</dbReference>
<sequence length="669" mass="77431">MLAEAIIRVGRPIASSDLPLTERIRWLTDVDNEACKNFFEHVWVVECIEEQVNVRLMRIGEKVKEGKKETFVVDRAKNVAFPIICPNGGDPLKAQGLYALPCYLMYDRHIKMLKNSSEFAKEMLLPRFERTLCIRHMTNEQKLSYAKKIADSLSQQVATSVYEEKQLGVLMIVDPLFPVYQYTSQQLDPQQYIKIGDSHIDVNKSIYLDGKVLLEEIISARLEEAKTLGRDTNQVSTFTNKMETEVVSIYNKSWLWLSSTWKAPKSIYWGDKEWTKGIKVDRQSYEAFLYGAQLLKQLTVSLSNVTLKEIFSTHTNVEAKKKMKSSSFEKIFGVPLILPLHDGEVKQLFKKYRRILKKEEHSNEALHMKLLAALDGIVVPESTDDYRLMLLYYSGDLSRGDVHIRAVIEDVIPSVASKVQQILKRLNRSELFSIRELFGLERKENEEDVRLSSLPAMLANAYGPGYVWSSMQSVFHRQPIRMERIRQAVARKLTELANKQQIFSMRQELVFYYSFIYFLDAYYQIVLNDQREGITLQDFLVLATKYHEGTITANDLTSPESLGFVSGLALRQFSRSYGAKTKKDFINHRVMNFGSKLNPEMIWKNGLLRCEELARQWDLGIKENFRTTLAYVLIGFLRAKEEGWLANKKEHMMTAFWSGYLMYDQVAKE</sequence>
<evidence type="ECO:0000313" key="2">
    <source>
        <dbReference type="Proteomes" id="UP000520011"/>
    </source>
</evidence>
<keyword evidence="2" id="KW-1185">Reference proteome</keyword>
<reference evidence="1 2" key="1">
    <citation type="submission" date="2020-08" db="EMBL/GenBank/DDBJ databases">
        <title>Genomic Encyclopedia of Type Strains, Phase IV (KMG-IV): sequencing the most valuable type-strain genomes for metagenomic binning, comparative biology and taxonomic classification.</title>
        <authorList>
            <person name="Goeker M."/>
        </authorList>
    </citation>
    <scope>NUCLEOTIDE SEQUENCE [LARGE SCALE GENOMIC DNA]</scope>
    <source>
        <strain evidence="1 2">DSM 16325</strain>
    </source>
</reference>
<dbReference type="AlphaFoldDB" id="A0A7W8ISX0"/>